<evidence type="ECO:0000313" key="2">
    <source>
        <dbReference type="Proteomes" id="UP000547444"/>
    </source>
</evidence>
<organism evidence="1 2">
    <name type="scientific">Mycolicibacterium fluoranthenivorans</name>
    <dbReference type="NCBI Taxonomy" id="258505"/>
    <lineage>
        <taxon>Bacteria</taxon>
        <taxon>Bacillati</taxon>
        <taxon>Actinomycetota</taxon>
        <taxon>Actinomycetes</taxon>
        <taxon>Mycobacteriales</taxon>
        <taxon>Mycobacteriaceae</taxon>
        <taxon>Mycolicibacterium</taxon>
    </lineage>
</organism>
<evidence type="ECO:0000313" key="1">
    <source>
        <dbReference type="EMBL" id="NIH98094.1"/>
    </source>
</evidence>
<proteinExistence type="predicted"/>
<dbReference type="RefSeq" id="WP_167163439.1">
    <property type="nucleotide sequence ID" value="NZ_JAANOW010000003.1"/>
</dbReference>
<dbReference type="EMBL" id="JAANOW010000003">
    <property type="protein sequence ID" value="NIH98094.1"/>
    <property type="molecule type" value="Genomic_DNA"/>
</dbReference>
<accession>A0A7X5U457</accession>
<keyword evidence="2" id="KW-1185">Reference proteome</keyword>
<sequence>MSAEFQLLDLPTRMRLAAGVLEEATVEYHRGVALARAVTDIEWSPSNLRHVAEQLDARAVQERTEAALIRRLSKIHEANTSDLPAIVGAIMADFDVTPKAGVQ</sequence>
<gene>
    <name evidence="1" type="ORF">FHU31_005100</name>
</gene>
<name>A0A7X5U457_9MYCO</name>
<reference evidence="1 2" key="1">
    <citation type="submission" date="2020-03" db="EMBL/GenBank/DDBJ databases">
        <title>Sequencing the genomes of 1000 actinobacteria strains.</title>
        <authorList>
            <person name="Klenk H.-P."/>
        </authorList>
    </citation>
    <scope>NUCLEOTIDE SEQUENCE [LARGE SCALE GENOMIC DNA]</scope>
    <source>
        <strain evidence="1 2">DSM 44556</strain>
    </source>
</reference>
<dbReference type="AlphaFoldDB" id="A0A7X5U457"/>
<comment type="caution">
    <text evidence="1">The sequence shown here is derived from an EMBL/GenBank/DDBJ whole genome shotgun (WGS) entry which is preliminary data.</text>
</comment>
<protein>
    <submittedName>
        <fullName evidence="1">Uncharacterized protein (DUF1800 family)</fullName>
    </submittedName>
</protein>
<dbReference type="Proteomes" id="UP000547444">
    <property type="component" value="Unassembled WGS sequence"/>
</dbReference>